<sequence>MADDGGIGRLQRRLAAIPVAMKAGIQPTLLKQGNAVANTMRLLAPDDPATDAPDLKSSIVVTTAGQTTPPYSQPSGTMIVPENAVAITVGNSDVRYPHLVEYGTKKSSAQPFFWPAVRLNRKKFQAAIKRAVGKAVREAGK</sequence>
<evidence type="ECO:0000313" key="2">
    <source>
        <dbReference type="Proteomes" id="UP001222118"/>
    </source>
</evidence>
<dbReference type="NCBIfam" id="TIGR01725">
    <property type="entry name" value="phge_HK97_gp10"/>
    <property type="match status" value="1"/>
</dbReference>
<protein>
    <submittedName>
        <fullName evidence="1">HK97 gp10 family phage protein</fullName>
    </submittedName>
</protein>
<accession>A0ABY7Z271</accession>
<dbReference type="RefSeq" id="WP_282212813.1">
    <property type="nucleotide sequence ID" value="NZ_CP118247.1"/>
</dbReference>
<reference evidence="1 2" key="1">
    <citation type="submission" date="2023-02" db="EMBL/GenBank/DDBJ databases">
        <title>Devosia chondri sp. nov., isolated from the phycosphere of marine algae.</title>
        <authorList>
            <person name="Kim J.M."/>
            <person name="Lee J.K."/>
            <person name="Choi B.J."/>
            <person name="Bayburt H."/>
            <person name="Jeon C.O."/>
        </authorList>
    </citation>
    <scope>NUCLEOTIDE SEQUENCE [LARGE SCALE GENOMIC DNA]</scope>
    <source>
        <strain evidence="1 2">G2-5</strain>
    </source>
</reference>
<name>A0ABY7Z271_9HYPH</name>
<gene>
    <name evidence="1" type="ORF">PSQ90_07740</name>
</gene>
<dbReference type="Proteomes" id="UP001222118">
    <property type="component" value="Chromosome"/>
</dbReference>
<organism evidence="1 2">
    <name type="scientific">Devosia rhodophyticola</name>
    <dbReference type="NCBI Taxonomy" id="3026423"/>
    <lineage>
        <taxon>Bacteria</taxon>
        <taxon>Pseudomonadati</taxon>
        <taxon>Pseudomonadota</taxon>
        <taxon>Alphaproteobacteria</taxon>
        <taxon>Hyphomicrobiales</taxon>
        <taxon>Devosiaceae</taxon>
        <taxon>Devosia</taxon>
    </lineage>
</organism>
<dbReference type="EMBL" id="CP118247">
    <property type="protein sequence ID" value="WDR07300.1"/>
    <property type="molecule type" value="Genomic_DNA"/>
</dbReference>
<proteinExistence type="predicted"/>
<evidence type="ECO:0000313" key="1">
    <source>
        <dbReference type="EMBL" id="WDR07300.1"/>
    </source>
</evidence>
<keyword evidence="2" id="KW-1185">Reference proteome</keyword>
<dbReference type="InterPro" id="IPR010064">
    <property type="entry name" value="HK97-gp10_tail"/>
</dbReference>